<sequence length="41" mass="4441">MQYIKDGYRGLSVLMNVNADLLLYVTTLALAFVCAGFVGSL</sequence>
<name>A0A1I4YD72_9RHOB</name>
<evidence type="ECO:0000313" key="2">
    <source>
        <dbReference type="EMBL" id="SFN35942.1"/>
    </source>
</evidence>
<dbReference type="AlphaFoldDB" id="A0A1I4YD72"/>
<evidence type="ECO:0000313" key="3">
    <source>
        <dbReference type="Proteomes" id="UP000198599"/>
    </source>
</evidence>
<keyword evidence="1" id="KW-0472">Membrane</keyword>
<accession>A0A1I4YD72</accession>
<evidence type="ECO:0000256" key="1">
    <source>
        <dbReference type="SAM" id="Phobius"/>
    </source>
</evidence>
<dbReference type="Proteomes" id="UP000198599">
    <property type="component" value="Unassembled WGS sequence"/>
</dbReference>
<gene>
    <name evidence="2" type="ORF">SAMN04487859_101122</name>
</gene>
<keyword evidence="1" id="KW-0812">Transmembrane</keyword>
<protein>
    <submittedName>
        <fullName evidence="2">Uncharacterized protein</fullName>
    </submittedName>
</protein>
<reference evidence="3" key="1">
    <citation type="submission" date="2016-10" db="EMBL/GenBank/DDBJ databases">
        <authorList>
            <person name="Varghese N."/>
            <person name="Submissions S."/>
        </authorList>
    </citation>
    <scope>NUCLEOTIDE SEQUENCE [LARGE SCALE GENOMIC DNA]</scope>
    <source>
        <strain evidence="3">DSM 28463</strain>
    </source>
</reference>
<feature type="transmembrane region" description="Helical" evidence="1">
    <location>
        <begin position="21"/>
        <end position="39"/>
    </location>
</feature>
<keyword evidence="1" id="KW-1133">Transmembrane helix</keyword>
<dbReference type="RefSeq" id="WP_281243297.1">
    <property type="nucleotide sequence ID" value="NZ_FOVP01000001.1"/>
</dbReference>
<organism evidence="2 3">
    <name type="scientific">Roseovarius lutimaris</name>
    <dbReference type="NCBI Taxonomy" id="1005928"/>
    <lineage>
        <taxon>Bacteria</taxon>
        <taxon>Pseudomonadati</taxon>
        <taxon>Pseudomonadota</taxon>
        <taxon>Alphaproteobacteria</taxon>
        <taxon>Rhodobacterales</taxon>
        <taxon>Roseobacteraceae</taxon>
        <taxon>Roseovarius</taxon>
    </lineage>
</organism>
<keyword evidence="3" id="KW-1185">Reference proteome</keyword>
<proteinExistence type="predicted"/>
<dbReference type="EMBL" id="FOVP01000001">
    <property type="protein sequence ID" value="SFN35942.1"/>
    <property type="molecule type" value="Genomic_DNA"/>
</dbReference>
<dbReference type="STRING" id="1005928.SAMN04487859_101122"/>